<gene>
    <name evidence="2" type="ORF">FPE_LOCUS23579</name>
</gene>
<dbReference type="AlphaFoldDB" id="A0AAD1ZVA2"/>
<evidence type="ECO:0000259" key="1">
    <source>
        <dbReference type="PROSITE" id="PS51087"/>
    </source>
</evidence>
<dbReference type="EMBL" id="OU503049">
    <property type="protein sequence ID" value="CAI9776149.1"/>
    <property type="molecule type" value="Genomic_DNA"/>
</dbReference>
<dbReference type="PROSITE" id="PS51087">
    <property type="entry name" value="APAG"/>
    <property type="match status" value="1"/>
</dbReference>
<keyword evidence="3" id="KW-1185">Reference proteome</keyword>
<dbReference type="PANTHER" id="PTHR47463:SF2">
    <property type="entry name" value="F-BOX PROTEIN SKIP16"/>
    <property type="match status" value="1"/>
</dbReference>
<dbReference type="InterPro" id="IPR036767">
    <property type="entry name" value="ApaG_sf"/>
</dbReference>
<evidence type="ECO:0000313" key="2">
    <source>
        <dbReference type="EMBL" id="CAI9776149.1"/>
    </source>
</evidence>
<dbReference type="Gene3D" id="2.60.40.1470">
    <property type="entry name" value="ApaG domain"/>
    <property type="match status" value="1"/>
</dbReference>
<protein>
    <recommendedName>
        <fullName evidence="1">ApaG domain-containing protein</fullName>
    </recommendedName>
</protein>
<accession>A0AAD1ZVA2</accession>
<name>A0AAD1ZVA2_9LAMI</name>
<proteinExistence type="predicted"/>
<dbReference type="SUPFAM" id="SSF110069">
    <property type="entry name" value="ApaG-like"/>
    <property type="match status" value="1"/>
</dbReference>
<organism evidence="2 3">
    <name type="scientific">Fraxinus pennsylvanica</name>
    <dbReference type="NCBI Taxonomy" id="56036"/>
    <lineage>
        <taxon>Eukaryota</taxon>
        <taxon>Viridiplantae</taxon>
        <taxon>Streptophyta</taxon>
        <taxon>Embryophyta</taxon>
        <taxon>Tracheophyta</taxon>
        <taxon>Spermatophyta</taxon>
        <taxon>Magnoliopsida</taxon>
        <taxon>eudicotyledons</taxon>
        <taxon>Gunneridae</taxon>
        <taxon>Pentapetalae</taxon>
        <taxon>asterids</taxon>
        <taxon>lamiids</taxon>
        <taxon>Lamiales</taxon>
        <taxon>Oleaceae</taxon>
        <taxon>Oleeae</taxon>
        <taxon>Fraxinus</taxon>
    </lineage>
</organism>
<dbReference type="Proteomes" id="UP000834106">
    <property type="component" value="Chromosome 14"/>
</dbReference>
<sequence>MGGVRFLSIEFKTFEFILEGGGVHSIRINELGRGFVHSVVMGRGCAIRVAGAIEDLISKPYIESFARTFRVGDAVIFLQRCSNRKGRFISIQEIHRGGRKGAIIIPEGRNGVGWRGFGVELRRHCVPEVKHGVLRTYPVPANQQKNEAGKVLYAEAASSTALPAGDAKGKQAVINLGDSTEIVQDFQPKMEKISLNMATCNSDSTGTETGRLQFCLNIQIVRGLDGAWGVKQANICGHKQGPEFPCGPNPRIDLKPNRSRPRMRFHKPKAKFVWRPKAVSKAKSIQNQFGPKPIAPFQSSLEGSVLNPLSSAPAKVSTPTNGPKPALTADMEATGLVPYPGECVTRAWGSSSDWVLELRDGRRLSIPFPLLHPGEDEFVYESCKPLPSSQGSIEGSFTFVPGRLADPKGGSFEVEVARFQLQLPDYIY</sequence>
<reference evidence="2" key="1">
    <citation type="submission" date="2023-05" db="EMBL/GenBank/DDBJ databases">
        <authorList>
            <person name="Huff M."/>
        </authorList>
    </citation>
    <scope>NUCLEOTIDE SEQUENCE</scope>
</reference>
<dbReference type="PANTHER" id="PTHR47463">
    <property type="entry name" value="F-BOX PROTEIN SKIP16"/>
    <property type="match status" value="1"/>
</dbReference>
<feature type="domain" description="ApaG" evidence="1">
    <location>
        <begin position="297"/>
        <end position="428"/>
    </location>
</feature>
<dbReference type="InterPro" id="IPR007474">
    <property type="entry name" value="ApaG_domain"/>
</dbReference>
<evidence type="ECO:0000313" key="3">
    <source>
        <dbReference type="Proteomes" id="UP000834106"/>
    </source>
</evidence>